<dbReference type="SUPFAM" id="SSF51569">
    <property type="entry name" value="Aldolase"/>
    <property type="match status" value="1"/>
</dbReference>
<feature type="binding site" evidence="6">
    <location>
        <position position="47"/>
    </location>
    <ligand>
        <name>pyruvate</name>
        <dbReference type="ChEBI" id="CHEBI:15361"/>
    </ligand>
</feature>
<comment type="similarity">
    <text evidence="1 4">Belongs to the DapA family.</text>
</comment>
<protein>
    <submittedName>
        <fullName evidence="7">Dihydrodipicolinate synthase family protein</fullName>
    </submittedName>
</protein>
<dbReference type="InterPro" id="IPR002220">
    <property type="entry name" value="DapA-like"/>
</dbReference>
<name>A0A6P2BKL0_9ACTN</name>
<dbReference type="GO" id="GO:0044281">
    <property type="term" value="P:small molecule metabolic process"/>
    <property type="evidence" value="ECO:0007669"/>
    <property type="project" value="UniProtKB-ARBA"/>
</dbReference>
<dbReference type="GO" id="GO:0008840">
    <property type="term" value="F:4-hydroxy-tetrahydrodipicolinate synthase activity"/>
    <property type="evidence" value="ECO:0007669"/>
    <property type="project" value="TreeGrafter"/>
</dbReference>
<evidence type="ECO:0000256" key="6">
    <source>
        <dbReference type="PIRSR" id="PIRSR001365-2"/>
    </source>
</evidence>
<keyword evidence="2 4" id="KW-0456">Lyase</keyword>
<dbReference type="SMART" id="SM01130">
    <property type="entry name" value="DHDPS"/>
    <property type="match status" value="1"/>
</dbReference>
<dbReference type="OrthoDB" id="9778880at2"/>
<evidence type="ECO:0000256" key="1">
    <source>
        <dbReference type="ARBA" id="ARBA00007592"/>
    </source>
</evidence>
<feature type="active site" description="Proton donor/acceptor" evidence="5">
    <location>
        <position position="135"/>
    </location>
</feature>
<dbReference type="EMBL" id="RPFW01000014">
    <property type="protein sequence ID" value="TVY99028.1"/>
    <property type="molecule type" value="Genomic_DNA"/>
</dbReference>
<evidence type="ECO:0000256" key="4">
    <source>
        <dbReference type="PIRNR" id="PIRNR001365"/>
    </source>
</evidence>
<dbReference type="Proteomes" id="UP000460272">
    <property type="component" value="Unassembled WGS sequence"/>
</dbReference>
<evidence type="ECO:0000313" key="8">
    <source>
        <dbReference type="Proteomes" id="UP000460272"/>
    </source>
</evidence>
<evidence type="ECO:0000256" key="2">
    <source>
        <dbReference type="ARBA" id="ARBA00023239"/>
    </source>
</evidence>
<keyword evidence="8" id="KW-1185">Reference proteome</keyword>
<dbReference type="RefSeq" id="WP_145862321.1">
    <property type="nucleotide sequence ID" value="NZ_RPFW01000014.1"/>
</dbReference>
<keyword evidence="3" id="KW-0704">Schiff base</keyword>
<feature type="active site" description="Schiff-base intermediate with substrate" evidence="5">
    <location>
        <position position="163"/>
    </location>
</feature>
<dbReference type="PANTHER" id="PTHR12128">
    <property type="entry name" value="DIHYDRODIPICOLINATE SYNTHASE"/>
    <property type="match status" value="1"/>
</dbReference>
<dbReference type="Gene3D" id="3.20.20.70">
    <property type="entry name" value="Aldolase class I"/>
    <property type="match status" value="1"/>
</dbReference>
<dbReference type="Pfam" id="PF00701">
    <property type="entry name" value="DHDPS"/>
    <property type="match status" value="1"/>
</dbReference>
<dbReference type="PROSITE" id="PS00666">
    <property type="entry name" value="DHDPS_2"/>
    <property type="match status" value="1"/>
</dbReference>
<dbReference type="InterPro" id="IPR020625">
    <property type="entry name" value="Schiff_base-form_aldolases_AS"/>
</dbReference>
<sequence>MPVLAGVIVALLTPVDSGGQVDHGALRALTECLVARGVTGISPVGSTGEGFSLGLEQRLAVTDTVASSVPAGMPVIPGVFAHNHEQAVAEIAAYSAHGATAVLAAPPAYYPLEPAEQLAYFSRLADETALPLVLYNIPVYTKIQIAPPAAAVLAAHPNVAGLKDSGRDLNYATALLDALAAVGDEAAHFSVLTGTDTLLVSYLLAGARGTICASANLVPETVVATYEAVLAGKVDDALRHEAKLRAVQSALTAGTSPAALKSAMATLGVVPGRALVPPRRSLTDEEAAAVAARLSTLGIL</sequence>
<evidence type="ECO:0000256" key="5">
    <source>
        <dbReference type="PIRSR" id="PIRSR001365-1"/>
    </source>
</evidence>
<proteinExistence type="inferred from homology"/>
<organism evidence="7 8">
    <name type="scientific">Trebonia kvetii</name>
    <dbReference type="NCBI Taxonomy" id="2480626"/>
    <lineage>
        <taxon>Bacteria</taxon>
        <taxon>Bacillati</taxon>
        <taxon>Actinomycetota</taxon>
        <taxon>Actinomycetes</taxon>
        <taxon>Streptosporangiales</taxon>
        <taxon>Treboniaceae</taxon>
        <taxon>Trebonia</taxon>
    </lineage>
</organism>
<dbReference type="AlphaFoldDB" id="A0A6P2BKL0"/>
<gene>
    <name evidence="7" type="ORF">EAS64_42050</name>
</gene>
<feature type="binding site" evidence="6">
    <location>
        <position position="211"/>
    </location>
    <ligand>
        <name>pyruvate</name>
        <dbReference type="ChEBI" id="CHEBI:15361"/>
    </ligand>
</feature>
<accession>A0A6P2BKL0</accession>
<dbReference type="PANTHER" id="PTHR12128:SF66">
    <property type="entry name" value="4-HYDROXY-2-OXOGLUTARATE ALDOLASE, MITOCHONDRIAL"/>
    <property type="match status" value="1"/>
</dbReference>
<dbReference type="PRINTS" id="PR00146">
    <property type="entry name" value="DHPICSNTHASE"/>
</dbReference>
<comment type="caution">
    <text evidence="7">The sequence shown here is derived from an EMBL/GenBank/DDBJ whole genome shotgun (WGS) entry which is preliminary data.</text>
</comment>
<dbReference type="PIRSF" id="PIRSF001365">
    <property type="entry name" value="DHDPS"/>
    <property type="match status" value="1"/>
</dbReference>
<evidence type="ECO:0000256" key="3">
    <source>
        <dbReference type="ARBA" id="ARBA00023270"/>
    </source>
</evidence>
<reference evidence="7 8" key="1">
    <citation type="submission" date="2018-11" db="EMBL/GenBank/DDBJ databases">
        <title>Trebonia kvetii gen.nov., sp.nov., a novel acidophilic actinobacterium, and proposal of the new actinobacterial family Treboniaceae fam. nov.</title>
        <authorList>
            <person name="Rapoport D."/>
            <person name="Sagova-Mareckova M."/>
            <person name="Sedlacek I."/>
            <person name="Provaznik J."/>
            <person name="Kralova S."/>
            <person name="Pavlinic D."/>
            <person name="Benes V."/>
            <person name="Kopecky J."/>
        </authorList>
    </citation>
    <scope>NUCLEOTIDE SEQUENCE [LARGE SCALE GENOMIC DNA]</scope>
    <source>
        <strain evidence="7 8">15Tr583</strain>
    </source>
</reference>
<dbReference type="InterPro" id="IPR013785">
    <property type="entry name" value="Aldolase_TIM"/>
</dbReference>
<dbReference type="CDD" id="cd00408">
    <property type="entry name" value="DHDPS-like"/>
    <property type="match status" value="1"/>
</dbReference>
<evidence type="ECO:0000313" key="7">
    <source>
        <dbReference type="EMBL" id="TVY99028.1"/>
    </source>
</evidence>